<dbReference type="SUPFAM" id="SSF48076">
    <property type="entry name" value="LigA subunit of an aromatic-ring-opening dioxygenase LigAB"/>
    <property type="match status" value="1"/>
</dbReference>
<dbReference type="EMBL" id="JBHUGS010000001">
    <property type="protein sequence ID" value="MFD1949815.1"/>
    <property type="molecule type" value="Genomic_DNA"/>
</dbReference>
<dbReference type="GO" id="GO:0018579">
    <property type="term" value="F:protocatechuate 4,5-dioxygenase activity"/>
    <property type="evidence" value="ECO:0007669"/>
    <property type="project" value="UniProtKB-EC"/>
</dbReference>
<dbReference type="NCBIfam" id="TIGR02792">
    <property type="entry name" value="PCA_ligA"/>
    <property type="match status" value="1"/>
</dbReference>
<sequence length="137" mass="14765">MNAATPGLGYDPADLTDIPGTTIFTTASSRRAYHLHRFCHSLAKPEARAAFKADEAGYLSGYALSDEQREAVLARDYNRLIALGGSFFFLIKLASTDGWSAQRAVSTMSGMSVDDYAAMMIAGGRSPEGNRSIKGKY</sequence>
<dbReference type="RefSeq" id="WP_380927479.1">
    <property type="nucleotide sequence ID" value="NZ_JBHUGS010000001.1"/>
</dbReference>
<feature type="domain" description="Extradiol ring-cleavage dioxygenase LigAB LigA subunit" evidence="1">
    <location>
        <begin position="35"/>
        <end position="120"/>
    </location>
</feature>
<dbReference type="Proteomes" id="UP001597400">
    <property type="component" value="Unassembled WGS sequence"/>
</dbReference>
<dbReference type="InterPro" id="IPR011986">
    <property type="entry name" value="Xdiol_dOase_LigA"/>
</dbReference>
<evidence type="ECO:0000313" key="2">
    <source>
        <dbReference type="EMBL" id="MFD1949815.1"/>
    </source>
</evidence>
<comment type="caution">
    <text evidence="2">The sequence shown here is derived from an EMBL/GenBank/DDBJ whole genome shotgun (WGS) entry which is preliminary data.</text>
</comment>
<keyword evidence="2" id="KW-0560">Oxidoreductase</keyword>
<dbReference type="EC" id="1.13.11.8" evidence="2"/>
<dbReference type="InterPro" id="IPR036622">
    <property type="entry name" value="LigA_sf"/>
</dbReference>
<dbReference type="Pfam" id="PF07746">
    <property type="entry name" value="LigA"/>
    <property type="match status" value="1"/>
</dbReference>
<evidence type="ECO:0000313" key="3">
    <source>
        <dbReference type="Proteomes" id="UP001597400"/>
    </source>
</evidence>
<proteinExistence type="predicted"/>
<dbReference type="InterPro" id="IPR014159">
    <property type="entry name" value="PCA_LigA"/>
</dbReference>
<accession>A0ABW4TT25</accession>
<evidence type="ECO:0000259" key="1">
    <source>
        <dbReference type="Pfam" id="PF07746"/>
    </source>
</evidence>
<protein>
    <submittedName>
        <fullName evidence="2">Protocatechuate 4,5-dioxygenase subunit alpha</fullName>
        <ecNumber evidence="2">1.13.11.8</ecNumber>
    </submittedName>
</protein>
<gene>
    <name evidence="2" type="primary">ligA</name>
    <name evidence="2" type="ORF">ACFSGX_03410</name>
</gene>
<organism evidence="2 3">
    <name type="scientific">Sphingomonas arantia</name>
    <dbReference type="NCBI Taxonomy" id="1460676"/>
    <lineage>
        <taxon>Bacteria</taxon>
        <taxon>Pseudomonadati</taxon>
        <taxon>Pseudomonadota</taxon>
        <taxon>Alphaproteobacteria</taxon>
        <taxon>Sphingomonadales</taxon>
        <taxon>Sphingomonadaceae</taxon>
        <taxon>Sphingomonas</taxon>
    </lineage>
</organism>
<name>A0ABW4TT25_9SPHN</name>
<reference evidence="3" key="1">
    <citation type="journal article" date="2019" name="Int. J. Syst. Evol. Microbiol.">
        <title>The Global Catalogue of Microorganisms (GCM) 10K type strain sequencing project: providing services to taxonomists for standard genome sequencing and annotation.</title>
        <authorList>
            <consortium name="The Broad Institute Genomics Platform"/>
            <consortium name="The Broad Institute Genome Sequencing Center for Infectious Disease"/>
            <person name="Wu L."/>
            <person name="Ma J."/>
        </authorList>
    </citation>
    <scope>NUCLEOTIDE SEQUENCE [LARGE SCALE GENOMIC DNA]</scope>
    <source>
        <strain evidence="3">CGMCC 1.12702</strain>
    </source>
</reference>
<keyword evidence="3" id="KW-1185">Reference proteome</keyword>
<dbReference type="Gene3D" id="1.10.700.10">
    <property type="entry name" value="Dioxygenase LigAB, LigA subunit"/>
    <property type="match status" value="1"/>
</dbReference>